<keyword evidence="3" id="KW-1185">Reference proteome</keyword>
<gene>
    <name evidence="2" type="ORF">FJR47_09055</name>
</gene>
<evidence type="ECO:0000313" key="2">
    <source>
        <dbReference type="EMBL" id="QFR44056.1"/>
    </source>
</evidence>
<evidence type="ECO:0000313" key="3">
    <source>
        <dbReference type="Proteomes" id="UP000326061"/>
    </source>
</evidence>
<name>A0AAJ4A528_9BACT</name>
<sequence>MNNFINDYFIPNEYFYIFLLNRVETEINYKGVEVKKTREYKHNLQSFNKWYSKFLKMNKNHNWDIYFSINPFKEDTNNRYEINVNSYKSLFFDIDLDGEEISKKIISVLGQSTYTIRTSEDKYQLIYQLDKSFKGSFEELKEHKEVLKKLTYHFKTDNTFDLARVGRIPNLINNKNNFEIKYKNNNIKYDIKHFKKYIEDNNIVLPTKTPNKVSKTNNSNKVNKVYEDNVLYDYIDYTKYLKSYNYFKKYNKDLSKVDFTFIKRWKNELEEDFENILSVLRYCRSDLMTKHGHEIERYILNKIEQS</sequence>
<dbReference type="Gene3D" id="3.30.70.1790">
    <property type="entry name" value="RepB DNA-primase, N-terminal domain"/>
    <property type="match status" value="1"/>
</dbReference>
<reference evidence="3" key="1">
    <citation type="submission" date="2019-06" db="EMBL/GenBank/DDBJ databases">
        <title>Sulfurimonas gotlandica sp. nov., a chemoautotrophic and psychrotolerant epsilonproteobacterium isolated from a pelagic redoxcline, and an emended description of the genus Sulfurimonas.</title>
        <authorList>
            <person name="Wang S."/>
            <person name="Jiang L."/>
            <person name="Shao Z."/>
        </authorList>
    </citation>
    <scope>NUCLEOTIDE SEQUENCE [LARGE SCALE GENOMIC DNA]</scope>
    <source>
        <strain evidence="3">1-1N</strain>
    </source>
</reference>
<dbReference type="InterPro" id="IPR039459">
    <property type="entry name" value="RepB-like_DNA_primase_dom"/>
</dbReference>
<dbReference type="KEGG" id="suln:FJR47_09055"/>
<dbReference type="Proteomes" id="UP000326061">
    <property type="component" value="Chromosome"/>
</dbReference>
<dbReference type="EMBL" id="CP041166">
    <property type="protein sequence ID" value="QFR44056.1"/>
    <property type="molecule type" value="Genomic_DNA"/>
</dbReference>
<protein>
    <recommendedName>
        <fullName evidence="1">RepB-like DNA primase domain-containing protein</fullName>
    </recommendedName>
</protein>
<dbReference type="Pfam" id="PF16793">
    <property type="entry name" value="RepB_primase"/>
    <property type="match status" value="1"/>
</dbReference>
<proteinExistence type="predicted"/>
<dbReference type="RefSeq" id="WP_152300116.1">
    <property type="nucleotide sequence ID" value="NZ_CP041166.1"/>
</dbReference>
<evidence type="ECO:0000259" key="1">
    <source>
        <dbReference type="Pfam" id="PF16793"/>
    </source>
</evidence>
<organism evidence="2 3">
    <name type="scientific">Sulfurimonas xiamenensis</name>
    <dbReference type="NCBI Taxonomy" id="2590021"/>
    <lineage>
        <taxon>Bacteria</taxon>
        <taxon>Pseudomonadati</taxon>
        <taxon>Campylobacterota</taxon>
        <taxon>Epsilonproteobacteria</taxon>
        <taxon>Campylobacterales</taxon>
        <taxon>Sulfurimonadaceae</taxon>
        <taxon>Sulfurimonas</taxon>
    </lineage>
</organism>
<accession>A0AAJ4A528</accession>
<dbReference type="AlphaFoldDB" id="A0AAJ4A528"/>
<feature type="domain" description="RepB-like DNA primase" evidence="1">
    <location>
        <begin position="76"/>
        <end position="188"/>
    </location>
</feature>